<dbReference type="OrthoDB" id="8212403at2"/>
<dbReference type="InterPro" id="IPR011446">
    <property type="entry name" value="BBP7"/>
</dbReference>
<gene>
    <name evidence="3" type="ordered locus">Psta_2065</name>
</gene>
<feature type="compositionally biased region" description="Polar residues" evidence="1">
    <location>
        <begin position="32"/>
        <end position="48"/>
    </location>
</feature>
<feature type="region of interest" description="Disordered" evidence="1">
    <location>
        <begin position="32"/>
        <end position="52"/>
    </location>
</feature>
<keyword evidence="4" id="KW-1185">Reference proteome</keyword>
<dbReference type="EMBL" id="CP001848">
    <property type="protein sequence ID" value="ADB16739.1"/>
    <property type="molecule type" value="Genomic_DNA"/>
</dbReference>
<organism evidence="3 4">
    <name type="scientific">Pirellula staleyi (strain ATCC 27377 / DSM 6068 / ICPB 4128)</name>
    <name type="common">Pirella staleyi</name>
    <dbReference type="NCBI Taxonomy" id="530564"/>
    <lineage>
        <taxon>Bacteria</taxon>
        <taxon>Pseudomonadati</taxon>
        <taxon>Planctomycetota</taxon>
        <taxon>Planctomycetia</taxon>
        <taxon>Pirellulales</taxon>
        <taxon>Pirellulaceae</taxon>
        <taxon>Pirellula</taxon>
    </lineage>
</organism>
<proteinExistence type="predicted"/>
<dbReference type="HOGENOM" id="CLU_045387_0_0_0"/>
<protein>
    <submittedName>
        <fullName evidence="3">Uncharacterized protein</fullName>
    </submittedName>
</protein>
<evidence type="ECO:0000256" key="1">
    <source>
        <dbReference type="SAM" id="MobiDB-lite"/>
    </source>
</evidence>
<accession>D2R1M0</accession>
<dbReference type="KEGG" id="psl:Psta_2065"/>
<evidence type="ECO:0000313" key="4">
    <source>
        <dbReference type="Proteomes" id="UP000001887"/>
    </source>
</evidence>
<reference evidence="3 4" key="1">
    <citation type="journal article" date="2009" name="Stand. Genomic Sci.">
        <title>Complete genome sequence of Pirellula staleyi type strain (ATCC 27377).</title>
        <authorList>
            <person name="Clum A."/>
            <person name="Tindall B.J."/>
            <person name="Sikorski J."/>
            <person name="Ivanova N."/>
            <person name="Mavrommatis K."/>
            <person name="Lucas S."/>
            <person name="Glavina del Rio T."/>
            <person name="Nolan M."/>
            <person name="Chen F."/>
            <person name="Tice H."/>
            <person name="Pitluck S."/>
            <person name="Cheng J.F."/>
            <person name="Chertkov O."/>
            <person name="Brettin T."/>
            <person name="Han C."/>
            <person name="Detter J.C."/>
            <person name="Kuske C."/>
            <person name="Bruce D."/>
            <person name="Goodwin L."/>
            <person name="Ovchinikova G."/>
            <person name="Pati A."/>
            <person name="Mikhailova N."/>
            <person name="Chen A."/>
            <person name="Palaniappan K."/>
            <person name="Land M."/>
            <person name="Hauser L."/>
            <person name="Chang Y.J."/>
            <person name="Jeffries C.D."/>
            <person name="Chain P."/>
            <person name="Rohde M."/>
            <person name="Goker M."/>
            <person name="Bristow J."/>
            <person name="Eisen J.A."/>
            <person name="Markowitz V."/>
            <person name="Hugenholtz P."/>
            <person name="Kyrpides N.C."/>
            <person name="Klenk H.P."/>
            <person name="Lapidus A."/>
        </authorList>
    </citation>
    <scope>NUCLEOTIDE SEQUENCE [LARGE SCALE GENOMIC DNA]</scope>
    <source>
        <strain evidence="4">ATCC 27377 / DSM 6068 / ICPB 4128</strain>
    </source>
</reference>
<dbReference type="AlphaFoldDB" id="D2R1M0"/>
<dbReference type="TCDB" id="9.B.163.3.1">
    <property type="family name" value="the putative beta barrel porin-7 (bbp7) family"/>
</dbReference>
<keyword evidence="2" id="KW-0732">Signal</keyword>
<dbReference type="Proteomes" id="UP000001887">
    <property type="component" value="Chromosome"/>
</dbReference>
<feature type="signal peptide" evidence="2">
    <location>
        <begin position="1"/>
        <end position="24"/>
    </location>
</feature>
<dbReference type="Pfam" id="PF07585">
    <property type="entry name" value="BBP7"/>
    <property type="match status" value="1"/>
</dbReference>
<evidence type="ECO:0000313" key="3">
    <source>
        <dbReference type="EMBL" id="ADB16739.1"/>
    </source>
</evidence>
<name>D2R1M0_PIRSD</name>
<sequence precursor="true">MLRRLTIPLLALLVSQALALAAVAQTGGQMRRSSGAYTAPASSESTVSYDDVPVEGEMTSSDWAGSCSDGTCGPECGICRPLGGSWARLEMLLWTTRGMNVPALVTTSNTGTARNIAGVLGEGSTRVLYGDDTVNSYTRIGGRFTGGVWLDECRRLGIEGDYFGLENETENYSQNTAGNAILARPFYDIVNGQETAQLVSFPNVISGSVNVDAVTKFQGSGIRFINNLCGAQGCCPSILNNCNTVPTSYQVQMLLGYRYLRLDDSLEITEDLTSLDTAAPGSFFVRDMFETDNQFHGGDIGFVYSTRRGCWSLDILSKVAIGSTYSRISIDGNTLITEGNQTTNNTGGLLAQRTNIGDYTANEFAMVPELGLTLGYQLNPCWRFTMGYTLLYWSRVARAGDQIDTDINPNLIPPEDPAVTTHLRPEFNLAYTDFWGTGLNLGLEATW</sequence>
<dbReference type="eggNOG" id="ENOG50312ZB">
    <property type="taxonomic scope" value="Bacteria"/>
</dbReference>
<feature type="chain" id="PRO_5003034512" evidence="2">
    <location>
        <begin position="25"/>
        <end position="447"/>
    </location>
</feature>
<evidence type="ECO:0000256" key="2">
    <source>
        <dbReference type="SAM" id="SignalP"/>
    </source>
</evidence>